<organism evidence="2">
    <name type="scientific">Siphoviridae sp. ctkL423</name>
    <dbReference type="NCBI Taxonomy" id="2823596"/>
    <lineage>
        <taxon>Viruses</taxon>
        <taxon>Duplodnaviria</taxon>
        <taxon>Heunggongvirae</taxon>
        <taxon>Uroviricota</taxon>
        <taxon>Caudoviricetes</taxon>
    </lineage>
</organism>
<dbReference type="Pfam" id="PF13936">
    <property type="entry name" value="HTH_38"/>
    <property type="match status" value="1"/>
</dbReference>
<dbReference type="InterPro" id="IPR051917">
    <property type="entry name" value="Transposase-Integrase"/>
</dbReference>
<dbReference type="Gene3D" id="1.10.10.10">
    <property type="entry name" value="Winged helix-like DNA-binding domain superfamily/Winged helix DNA-binding domain"/>
    <property type="match status" value="1"/>
</dbReference>
<dbReference type="EMBL" id="BK014693">
    <property type="protein sequence ID" value="DAD68147.1"/>
    <property type="molecule type" value="Genomic_DNA"/>
</dbReference>
<name>A0A8S5LE75_9CAUD</name>
<protein>
    <submittedName>
        <fullName evidence="2">RNAseH</fullName>
    </submittedName>
</protein>
<dbReference type="InterPro" id="IPR036388">
    <property type="entry name" value="WH-like_DNA-bd_sf"/>
</dbReference>
<sequence length="145" mass="16332">MEQLECTTKSEHRKGAHLTYEERVIIQIRHRDGRSLRSIAQEIGCAPNTVHNELRRGRVLLHNGKRVGYRAVNGQEVYESNREHCGRPSLHESKKAFLSYVVKMFQEIPSPTKCTAPPAAASVSVTLGRRELRCGLAVSRARNAD</sequence>
<dbReference type="GO" id="GO:0004803">
    <property type="term" value="F:transposase activity"/>
    <property type="evidence" value="ECO:0007669"/>
    <property type="project" value="TreeGrafter"/>
</dbReference>
<dbReference type="GO" id="GO:0032196">
    <property type="term" value="P:transposition"/>
    <property type="evidence" value="ECO:0007669"/>
    <property type="project" value="TreeGrafter"/>
</dbReference>
<dbReference type="InterPro" id="IPR013324">
    <property type="entry name" value="RNA_pol_sigma_r3/r4-like"/>
</dbReference>
<dbReference type="PANTHER" id="PTHR10948">
    <property type="entry name" value="TRANSPOSASE"/>
    <property type="match status" value="1"/>
</dbReference>
<evidence type="ECO:0000259" key="1">
    <source>
        <dbReference type="Pfam" id="PF13936"/>
    </source>
</evidence>
<dbReference type="SUPFAM" id="SSF88659">
    <property type="entry name" value="Sigma3 and sigma4 domains of RNA polymerase sigma factors"/>
    <property type="match status" value="1"/>
</dbReference>
<dbReference type="InterPro" id="IPR025246">
    <property type="entry name" value="IS30-like_HTH"/>
</dbReference>
<accession>A0A8S5LE75</accession>
<proteinExistence type="predicted"/>
<reference evidence="2" key="1">
    <citation type="journal article" date="2021" name="Proc. Natl. Acad. Sci. U.S.A.">
        <title>A Catalog of Tens of Thousands of Viruses from Human Metagenomes Reveals Hidden Associations with Chronic Diseases.</title>
        <authorList>
            <person name="Tisza M.J."/>
            <person name="Buck C.B."/>
        </authorList>
    </citation>
    <scope>NUCLEOTIDE SEQUENCE</scope>
    <source>
        <strain evidence="2">CtkL423</strain>
    </source>
</reference>
<evidence type="ECO:0000313" key="2">
    <source>
        <dbReference type="EMBL" id="DAD68147.1"/>
    </source>
</evidence>
<dbReference type="PANTHER" id="PTHR10948:SF23">
    <property type="entry name" value="TRANSPOSASE INSI FOR INSERTION SEQUENCE ELEMENT IS30A-RELATED"/>
    <property type="match status" value="1"/>
</dbReference>
<feature type="domain" description="Transposase IS30-like HTH" evidence="1">
    <location>
        <begin position="14"/>
        <end position="57"/>
    </location>
</feature>